<keyword evidence="2" id="KW-0813">Transport</keyword>
<keyword evidence="5 8" id="KW-0812">Transmembrane</keyword>
<feature type="transmembrane region" description="Helical" evidence="8">
    <location>
        <begin position="178"/>
        <end position="202"/>
    </location>
</feature>
<protein>
    <submittedName>
        <fullName evidence="10">Regulator</fullName>
    </submittedName>
</protein>
<dbReference type="Proteomes" id="UP000053797">
    <property type="component" value="Unassembled WGS sequence"/>
</dbReference>
<name>A0A0V8GG44_9BACL</name>
<evidence type="ECO:0000256" key="4">
    <source>
        <dbReference type="ARBA" id="ARBA00022597"/>
    </source>
</evidence>
<sequence>MDSSILRQPRQFAVHVLNGLSIGILVALIPGALLGELAKALLPYVSGAQHVLDATTLAMRLLPMVIGVAVAMQFKVTPIATTSIGLATVVGSGVATRADATFVFVGTGDVINAGLTAAVATAIVLLIGERFKTYTVLVMPTILIVGAGGIGVLTYPFVTRITTAIGHVISDFTALQPVLMGILIAITFSVLIVSPLSTVGIATAISLSGVAAGAANLGVCAAGFGLAIAGWQANSRGTSIAHFLGSPKIQMANFIRNPLMILPVMCSAAILGALAGMLGVQGTPFSAGFGMSGLIGPINALHLMSGGWTLFNMTFVLGLFIFLPVILCLVFHLLFRRFRPWMSAEPYRLDFE</sequence>
<comment type="subcellular location">
    <subcellularLocation>
        <location evidence="1">Cell membrane</location>
        <topology evidence="1">Multi-pass membrane protein</topology>
    </subcellularLocation>
</comment>
<dbReference type="RefSeq" id="WP_058265069.1">
    <property type="nucleotide sequence ID" value="NZ_FMYN01000002.1"/>
</dbReference>
<evidence type="ECO:0000259" key="9">
    <source>
        <dbReference type="Pfam" id="PF13303"/>
    </source>
</evidence>
<feature type="transmembrane region" description="Helical" evidence="8">
    <location>
        <begin position="12"/>
        <end position="34"/>
    </location>
</feature>
<evidence type="ECO:0000256" key="5">
    <source>
        <dbReference type="ARBA" id="ARBA00022692"/>
    </source>
</evidence>
<keyword evidence="7 8" id="KW-0472">Membrane</keyword>
<keyword evidence="4" id="KW-0762">Sugar transport</keyword>
<dbReference type="GO" id="GO:0009401">
    <property type="term" value="P:phosphoenolpyruvate-dependent sugar phosphotransferase system"/>
    <property type="evidence" value="ECO:0007669"/>
    <property type="project" value="InterPro"/>
</dbReference>
<feature type="transmembrane region" description="Helical" evidence="8">
    <location>
        <begin position="134"/>
        <end position="158"/>
    </location>
</feature>
<evidence type="ECO:0000256" key="8">
    <source>
        <dbReference type="SAM" id="Phobius"/>
    </source>
</evidence>
<gene>
    <name evidence="10" type="ORF">AS033_07070</name>
</gene>
<dbReference type="OrthoDB" id="396983at2"/>
<evidence type="ECO:0000313" key="10">
    <source>
        <dbReference type="EMBL" id="KSU49130.1"/>
    </source>
</evidence>
<feature type="transmembrane region" description="Helical" evidence="8">
    <location>
        <begin position="310"/>
        <end position="335"/>
    </location>
</feature>
<keyword evidence="6 8" id="KW-1133">Transmembrane helix</keyword>
<dbReference type="Pfam" id="PF13303">
    <property type="entry name" value="PTS_EIIC_2"/>
    <property type="match status" value="1"/>
</dbReference>
<dbReference type="InterPro" id="IPR003352">
    <property type="entry name" value="PTS_EIIC"/>
</dbReference>
<comment type="caution">
    <text evidence="10">The sequence shown here is derived from an EMBL/GenBank/DDBJ whole genome shotgun (WGS) entry which is preliminary data.</text>
</comment>
<evidence type="ECO:0000256" key="1">
    <source>
        <dbReference type="ARBA" id="ARBA00004651"/>
    </source>
</evidence>
<feature type="transmembrane region" description="Helical" evidence="8">
    <location>
        <begin position="254"/>
        <end position="278"/>
    </location>
</feature>
<dbReference type="EMBL" id="LNQL01000002">
    <property type="protein sequence ID" value="KSU49130.1"/>
    <property type="molecule type" value="Genomic_DNA"/>
</dbReference>
<organism evidence="10 11">
    <name type="scientific">Exiguobacterium indicum</name>
    <dbReference type="NCBI Taxonomy" id="296995"/>
    <lineage>
        <taxon>Bacteria</taxon>
        <taxon>Bacillati</taxon>
        <taxon>Bacillota</taxon>
        <taxon>Bacilli</taxon>
        <taxon>Bacillales</taxon>
        <taxon>Bacillales Family XII. Incertae Sedis</taxon>
        <taxon>Exiguobacterium</taxon>
    </lineage>
</organism>
<feature type="transmembrane region" description="Helical" evidence="8">
    <location>
        <begin position="214"/>
        <end position="234"/>
    </location>
</feature>
<dbReference type="GO" id="GO:0008982">
    <property type="term" value="F:protein-N(PI)-phosphohistidine-sugar phosphotransferase activity"/>
    <property type="evidence" value="ECO:0007669"/>
    <property type="project" value="InterPro"/>
</dbReference>
<feature type="transmembrane region" description="Helical" evidence="8">
    <location>
        <begin position="79"/>
        <end position="98"/>
    </location>
</feature>
<evidence type="ECO:0000256" key="6">
    <source>
        <dbReference type="ARBA" id="ARBA00022989"/>
    </source>
</evidence>
<dbReference type="AlphaFoldDB" id="A0A0V8GG44"/>
<evidence type="ECO:0000256" key="2">
    <source>
        <dbReference type="ARBA" id="ARBA00022448"/>
    </source>
</evidence>
<keyword evidence="3" id="KW-1003">Cell membrane</keyword>
<dbReference type="GO" id="GO:0005886">
    <property type="term" value="C:plasma membrane"/>
    <property type="evidence" value="ECO:0007669"/>
    <property type="project" value="UniProtKB-SubCell"/>
</dbReference>
<feature type="transmembrane region" description="Helical" evidence="8">
    <location>
        <begin position="110"/>
        <end position="127"/>
    </location>
</feature>
<evidence type="ECO:0000256" key="3">
    <source>
        <dbReference type="ARBA" id="ARBA00022475"/>
    </source>
</evidence>
<evidence type="ECO:0000256" key="7">
    <source>
        <dbReference type="ARBA" id="ARBA00023136"/>
    </source>
</evidence>
<accession>A0A0V8GG44</accession>
<reference evidence="10 11" key="1">
    <citation type="journal article" date="2015" name="Int. J. Syst. Evol. Microbiol.">
        <title>Exiguobacterium enclense sp. nov., isolated from sediment.</title>
        <authorList>
            <person name="Dastager S.G."/>
            <person name="Mawlankar R."/>
            <person name="Sonalkar V.V."/>
            <person name="Thorat M.N."/>
            <person name="Mual P."/>
            <person name="Verma A."/>
            <person name="Krishnamurthi S."/>
            <person name="Tang S.K."/>
            <person name="Li W.J."/>
        </authorList>
    </citation>
    <scope>NUCLEOTIDE SEQUENCE [LARGE SCALE GENOMIC DNA]</scope>
    <source>
        <strain evidence="10 11">NIO-1109</strain>
    </source>
</reference>
<proteinExistence type="predicted"/>
<feature type="domain" description="Phosphotransferase system EIIC" evidence="9">
    <location>
        <begin position="15"/>
        <end position="343"/>
    </location>
</feature>
<evidence type="ECO:0000313" key="11">
    <source>
        <dbReference type="Proteomes" id="UP000053797"/>
    </source>
</evidence>